<gene>
    <name evidence="1" type="ORF">EVAR_77194_1</name>
</gene>
<dbReference type="EMBL" id="BGZK01000031">
    <property type="protein sequence ID" value="GBP08515.1"/>
    <property type="molecule type" value="Genomic_DNA"/>
</dbReference>
<evidence type="ECO:0000313" key="2">
    <source>
        <dbReference type="Proteomes" id="UP000299102"/>
    </source>
</evidence>
<organism evidence="1 2">
    <name type="scientific">Eumeta variegata</name>
    <name type="common">Bagworm moth</name>
    <name type="synonym">Eumeta japonica</name>
    <dbReference type="NCBI Taxonomy" id="151549"/>
    <lineage>
        <taxon>Eukaryota</taxon>
        <taxon>Metazoa</taxon>
        <taxon>Ecdysozoa</taxon>
        <taxon>Arthropoda</taxon>
        <taxon>Hexapoda</taxon>
        <taxon>Insecta</taxon>
        <taxon>Pterygota</taxon>
        <taxon>Neoptera</taxon>
        <taxon>Endopterygota</taxon>
        <taxon>Lepidoptera</taxon>
        <taxon>Glossata</taxon>
        <taxon>Ditrysia</taxon>
        <taxon>Tineoidea</taxon>
        <taxon>Psychidae</taxon>
        <taxon>Oiketicinae</taxon>
        <taxon>Eumeta</taxon>
    </lineage>
</organism>
<comment type="caution">
    <text evidence="1">The sequence shown here is derived from an EMBL/GenBank/DDBJ whole genome shotgun (WGS) entry which is preliminary data.</text>
</comment>
<proteinExistence type="predicted"/>
<protein>
    <submittedName>
        <fullName evidence="1">Uncharacterized protein</fullName>
    </submittedName>
</protein>
<dbReference type="AlphaFoldDB" id="A0A4C1T2V1"/>
<keyword evidence="2" id="KW-1185">Reference proteome</keyword>
<evidence type="ECO:0000313" key="1">
    <source>
        <dbReference type="EMBL" id="GBP08515.1"/>
    </source>
</evidence>
<reference evidence="1 2" key="1">
    <citation type="journal article" date="2019" name="Commun. Biol.">
        <title>The bagworm genome reveals a unique fibroin gene that provides high tensile strength.</title>
        <authorList>
            <person name="Kono N."/>
            <person name="Nakamura H."/>
            <person name="Ohtoshi R."/>
            <person name="Tomita M."/>
            <person name="Numata K."/>
            <person name="Arakawa K."/>
        </authorList>
    </citation>
    <scope>NUCLEOTIDE SEQUENCE [LARGE SCALE GENOMIC DNA]</scope>
</reference>
<name>A0A4C1T2V1_EUMVA</name>
<accession>A0A4C1T2V1</accession>
<sequence length="81" mass="8790">MRDGSSLEWILSVAFTGQTKVKAGAQDSVQSARSETSNGLFTPTVTFARNKISNRGKNAAMEGEWSVEEGVGRRRNGPPYL</sequence>
<dbReference type="Proteomes" id="UP000299102">
    <property type="component" value="Unassembled WGS sequence"/>
</dbReference>